<keyword evidence="4" id="KW-1185">Reference proteome</keyword>
<dbReference type="PROSITE" id="PS51154">
    <property type="entry name" value="MACRO"/>
    <property type="match status" value="1"/>
</dbReference>
<dbReference type="InterPro" id="IPR002589">
    <property type="entry name" value="Macro_dom"/>
</dbReference>
<dbReference type="PANTHER" id="PTHR12521">
    <property type="entry name" value="PROTEIN C6ORF130"/>
    <property type="match status" value="1"/>
</dbReference>
<reference evidence="3 4" key="1">
    <citation type="submission" date="2022-05" db="EMBL/GenBank/DDBJ databases">
        <title>Whole genome sequences of Escherichia coli of fish isolates collected from Assam, India.</title>
        <authorList>
            <person name="Sudha S."/>
            <person name="Muneeb K.H."/>
            <person name="Rakshit O."/>
            <person name="Mendem S.K."/>
            <person name="Raisen C."/>
            <person name="Holmes M.A."/>
            <person name="Shome B.R."/>
            <person name="Sivaraman G.K."/>
        </authorList>
    </citation>
    <scope>NUCLEOTIDE SEQUENCE [LARGE SCALE GENOMIC DNA]</scope>
    <source>
        <strain evidence="3 4">278</strain>
    </source>
</reference>
<dbReference type="InterPro" id="IPR043472">
    <property type="entry name" value="Macro_dom-like"/>
</dbReference>
<dbReference type="Pfam" id="PF01661">
    <property type="entry name" value="Macro"/>
    <property type="match status" value="1"/>
</dbReference>
<evidence type="ECO:0000313" key="3">
    <source>
        <dbReference type="EMBL" id="MEB6856249.1"/>
    </source>
</evidence>
<evidence type="ECO:0000313" key="4">
    <source>
        <dbReference type="Proteomes" id="UP001332939"/>
    </source>
</evidence>
<dbReference type="Gene3D" id="3.40.220.10">
    <property type="entry name" value="Leucine Aminopeptidase, subunit E, domain 1"/>
    <property type="match status" value="1"/>
</dbReference>
<accession>A0ABU6EAY9</accession>
<dbReference type="SUPFAM" id="SSF52949">
    <property type="entry name" value="Macro domain-like"/>
    <property type="match status" value="1"/>
</dbReference>
<dbReference type="SMART" id="SM00506">
    <property type="entry name" value="A1pp"/>
    <property type="match status" value="1"/>
</dbReference>
<dbReference type="InterPro" id="IPR050892">
    <property type="entry name" value="ADP-ribose_metab_enzymes"/>
</dbReference>
<dbReference type="Proteomes" id="UP001332939">
    <property type="component" value="Unassembled WGS sequence"/>
</dbReference>
<comment type="caution">
    <text evidence="3">The sequence shown here is derived from an EMBL/GenBank/DDBJ whole genome shotgun (WGS) entry which is preliminary data.</text>
</comment>
<evidence type="ECO:0000259" key="2">
    <source>
        <dbReference type="PROSITE" id="PS51154"/>
    </source>
</evidence>
<organism evidence="3 4">
    <name type="scientific">Proteus cibi</name>
    <dbReference type="NCBI Taxonomy" id="2050966"/>
    <lineage>
        <taxon>Bacteria</taxon>
        <taxon>Pseudomonadati</taxon>
        <taxon>Pseudomonadota</taxon>
        <taxon>Gammaproteobacteria</taxon>
        <taxon>Enterobacterales</taxon>
        <taxon>Morganellaceae</taxon>
        <taxon>Proteus</taxon>
    </lineage>
</organism>
<dbReference type="CDD" id="cd02901">
    <property type="entry name" value="Macro_Poa1p-like"/>
    <property type="match status" value="1"/>
</dbReference>
<feature type="domain" description="Macro" evidence="2">
    <location>
        <begin position="1"/>
        <end position="154"/>
    </location>
</feature>
<sequence length="154" mass="17084">MIELTRGNLLHANTEAIVNAVNCVGVMGRGIALQFKKAWPDNFNAYALACKNKALTPGVMFIYEIPKATNPRFIVNFPTKRHWRNASCIEDIEAGLITLVDEIKQRKIKSIAIPPLGAGLGGLEWPVVYEKIKSAMEPLTDVHVLIYAPIDEIE</sequence>
<evidence type="ECO:0000256" key="1">
    <source>
        <dbReference type="ARBA" id="ARBA00035885"/>
    </source>
</evidence>
<dbReference type="EMBL" id="JAMZOO010000001">
    <property type="protein sequence ID" value="MEB6856249.1"/>
    <property type="molecule type" value="Genomic_DNA"/>
</dbReference>
<comment type="catalytic activity">
    <reaction evidence="1">
        <text>an N-(ADP-alpha-D-ribosyl)-thymidine in DNA + H2O = a thymidine in DNA + ADP-D-ribose</text>
        <dbReference type="Rhea" id="RHEA:71655"/>
        <dbReference type="Rhea" id="RHEA-COMP:13556"/>
        <dbReference type="Rhea" id="RHEA-COMP:18051"/>
        <dbReference type="ChEBI" id="CHEBI:15377"/>
        <dbReference type="ChEBI" id="CHEBI:57967"/>
        <dbReference type="ChEBI" id="CHEBI:137386"/>
        <dbReference type="ChEBI" id="CHEBI:191199"/>
    </reaction>
    <physiologicalReaction direction="left-to-right" evidence="1">
        <dbReference type="Rhea" id="RHEA:71656"/>
    </physiologicalReaction>
</comment>
<protein>
    <submittedName>
        <fullName evidence="3">Macro domain-containing protein</fullName>
    </submittedName>
</protein>
<name>A0ABU6EAY9_9GAMM</name>
<dbReference type="PANTHER" id="PTHR12521:SF0">
    <property type="entry name" value="ADP-RIBOSE GLYCOHYDROLASE OARD1"/>
    <property type="match status" value="1"/>
</dbReference>
<proteinExistence type="predicted"/>
<gene>
    <name evidence="3" type="ORF">NA736_04295</name>
</gene>
<dbReference type="RefSeq" id="WP_023582075.1">
    <property type="nucleotide sequence ID" value="NZ_JAMZOO010000001.1"/>
</dbReference>